<accession>A0A4Q2RH82</accession>
<dbReference type="CDD" id="cd02932">
    <property type="entry name" value="OYE_YqiM_FMN"/>
    <property type="match status" value="1"/>
</dbReference>
<name>A0A4Q2RH82_9HYPH</name>
<reference evidence="7 8" key="2">
    <citation type="submission" date="2019-02" db="EMBL/GenBank/DDBJ databases">
        <title>'Lichenibacterium ramalinii' gen. nov. sp. nov., 'Lichenibacterium minor' gen. nov. sp. nov.</title>
        <authorList>
            <person name="Pankratov T."/>
        </authorList>
    </citation>
    <scope>NUCLEOTIDE SEQUENCE [LARGE SCALE GENOMIC DNA]</scope>
    <source>
        <strain evidence="7 8">RmlP001</strain>
    </source>
</reference>
<evidence type="ECO:0000259" key="6">
    <source>
        <dbReference type="Pfam" id="PF00724"/>
    </source>
</evidence>
<protein>
    <submittedName>
        <fullName evidence="7">NADH:flavin oxidoreductase/NADH oxidase</fullName>
    </submittedName>
</protein>
<proteinExistence type="predicted"/>
<evidence type="ECO:0000313" key="7">
    <source>
        <dbReference type="EMBL" id="RYB06393.1"/>
    </source>
</evidence>
<dbReference type="Gene3D" id="3.20.20.70">
    <property type="entry name" value="Aldolase class I"/>
    <property type="match status" value="1"/>
</dbReference>
<keyword evidence="2" id="KW-0285">Flavoprotein</keyword>
<dbReference type="GO" id="GO:0010181">
    <property type="term" value="F:FMN binding"/>
    <property type="evidence" value="ECO:0007669"/>
    <property type="project" value="InterPro"/>
</dbReference>
<dbReference type="RefSeq" id="WP_129218329.1">
    <property type="nucleotide sequence ID" value="NZ_QYBC01000004.1"/>
</dbReference>
<keyword evidence="4" id="KW-0521">NADP</keyword>
<reference evidence="7 8" key="1">
    <citation type="submission" date="2018-09" db="EMBL/GenBank/DDBJ databases">
        <authorList>
            <person name="Grouzdev D.S."/>
            <person name="Krutkina M.S."/>
        </authorList>
    </citation>
    <scope>NUCLEOTIDE SEQUENCE [LARGE SCALE GENOMIC DNA]</scope>
    <source>
        <strain evidence="7 8">RmlP001</strain>
    </source>
</reference>
<keyword evidence="8" id="KW-1185">Reference proteome</keyword>
<comment type="caution">
    <text evidence="7">The sequence shown here is derived from an EMBL/GenBank/DDBJ whole genome shotgun (WGS) entry which is preliminary data.</text>
</comment>
<evidence type="ECO:0000256" key="3">
    <source>
        <dbReference type="ARBA" id="ARBA00022643"/>
    </source>
</evidence>
<dbReference type="InterPro" id="IPR044152">
    <property type="entry name" value="YqjM-like"/>
</dbReference>
<evidence type="ECO:0000256" key="4">
    <source>
        <dbReference type="ARBA" id="ARBA00022857"/>
    </source>
</evidence>
<evidence type="ECO:0000256" key="1">
    <source>
        <dbReference type="ARBA" id="ARBA00001917"/>
    </source>
</evidence>
<keyword evidence="5" id="KW-0560">Oxidoreductase</keyword>
<dbReference type="InterPro" id="IPR013785">
    <property type="entry name" value="Aldolase_TIM"/>
</dbReference>
<dbReference type="AlphaFoldDB" id="A0A4Q2RH82"/>
<dbReference type="SUPFAM" id="SSF51395">
    <property type="entry name" value="FMN-linked oxidoreductases"/>
    <property type="match status" value="1"/>
</dbReference>
<dbReference type="Pfam" id="PF00724">
    <property type="entry name" value="Oxidored_FMN"/>
    <property type="match status" value="1"/>
</dbReference>
<dbReference type="GO" id="GO:0050661">
    <property type="term" value="F:NADP binding"/>
    <property type="evidence" value="ECO:0007669"/>
    <property type="project" value="InterPro"/>
</dbReference>
<evidence type="ECO:0000313" key="8">
    <source>
        <dbReference type="Proteomes" id="UP000289411"/>
    </source>
</evidence>
<dbReference type="GO" id="GO:0003959">
    <property type="term" value="F:NADPH dehydrogenase activity"/>
    <property type="evidence" value="ECO:0007669"/>
    <property type="project" value="InterPro"/>
</dbReference>
<evidence type="ECO:0000256" key="2">
    <source>
        <dbReference type="ARBA" id="ARBA00022630"/>
    </source>
</evidence>
<dbReference type="PANTHER" id="PTHR43303">
    <property type="entry name" value="NADPH DEHYDROGENASE C23G7.10C-RELATED"/>
    <property type="match status" value="1"/>
</dbReference>
<keyword evidence="3" id="KW-0288">FMN</keyword>
<dbReference type="InterPro" id="IPR001155">
    <property type="entry name" value="OxRdtase_FMN_N"/>
</dbReference>
<gene>
    <name evidence="7" type="ORF">D3272_06500</name>
</gene>
<dbReference type="Proteomes" id="UP000289411">
    <property type="component" value="Unassembled WGS sequence"/>
</dbReference>
<dbReference type="OrthoDB" id="9804454at2"/>
<dbReference type="PANTHER" id="PTHR43303:SF4">
    <property type="entry name" value="NADPH DEHYDROGENASE C23G7.10C-RELATED"/>
    <property type="match status" value="1"/>
</dbReference>
<comment type="cofactor">
    <cofactor evidence="1">
        <name>FMN</name>
        <dbReference type="ChEBI" id="CHEBI:58210"/>
    </cofactor>
</comment>
<evidence type="ECO:0000256" key="5">
    <source>
        <dbReference type="ARBA" id="ARBA00023002"/>
    </source>
</evidence>
<sequence>MPNLFDPYKLKSVTLRNRIAVSPMCQYMARDGVVGDWHRVHYASLARGGAGLVVVEATAVAPEGRITWGDVGLWNDAQAEALRPIVEGIREAGAVPGIQIAHAGRKASANRPWEGDDHIPDGETNSWTTIAPSPLAFGGGLPRVPAEMSLADIARVQADTVAAVERARDLGFAWLELHMAHGYLAQNFFSPISNHRKDGYGGSAENRARYLLETLVAVRAVWPADRPLTVRLGVVEFDGNDAMLEEAIALLRRMKAEGLDFVDVSIGFNTPDAKIPWGPNFMGDIAARVRRETELPGTTSWYISKPEEADALVRDGKVDLVMLGRPLLADPHWPYMAAKALGVENPAWATLPAPYAHWLARYR</sequence>
<dbReference type="EMBL" id="QYBC01000004">
    <property type="protein sequence ID" value="RYB06393.1"/>
    <property type="molecule type" value="Genomic_DNA"/>
</dbReference>
<organism evidence="7 8">
    <name type="scientific">Lichenibacterium ramalinae</name>
    <dbReference type="NCBI Taxonomy" id="2316527"/>
    <lineage>
        <taxon>Bacteria</taxon>
        <taxon>Pseudomonadati</taxon>
        <taxon>Pseudomonadota</taxon>
        <taxon>Alphaproteobacteria</taxon>
        <taxon>Hyphomicrobiales</taxon>
        <taxon>Lichenihabitantaceae</taxon>
        <taxon>Lichenibacterium</taxon>
    </lineage>
</organism>
<feature type="domain" description="NADH:flavin oxidoreductase/NADH oxidase N-terminal" evidence="6">
    <location>
        <begin position="4"/>
        <end position="340"/>
    </location>
</feature>